<name>A0ABP0JZY2_9DINO</name>
<keyword evidence="1" id="KW-1133">Transmembrane helix</keyword>
<protein>
    <submittedName>
        <fullName evidence="2">Uncharacterized protein</fullName>
    </submittedName>
</protein>
<dbReference type="Proteomes" id="UP001642464">
    <property type="component" value="Unassembled WGS sequence"/>
</dbReference>
<evidence type="ECO:0000256" key="1">
    <source>
        <dbReference type="SAM" id="Phobius"/>
    </source>
</evidence>
<evidence type="ECO:0000313" key="3">
    <source>
        <dbReference type="Proteomes" id="UP001642464"/>
    </source>
</evidence>
<comment type="caution">
    <text evidence="2">The sequence shown here is derived from an EMBL/GenBank/DDBJ whole genome shotgun (WGS) entry which is preliminary data.</text>
</comment>
<reference evidence="2 3" key="1">
    <citation type="submission" date="2024-02" db="EMBL/GenBank/DDBJ databases">
        <authorList>
            <person name="Chen Y."/>
            <person name="Shah S."/>
            <person name="Dougan E. K."/>
            <person name="Thang M."/>
            <person name="Chan C."/>
        </authorList>
    </citation>
    <scope>NUCLEOTIDE SEQUENCE [LARGE SCALE GENOMIC DNA]</scope>
</reference>
<accession>A0ABP0JZY2</accession>
<feature type="transmembrane region" description="Helical" evidence="1">
    <location>
        <begin position="112"/>
        <end position="133"/>
    </location>
</feature>
<organism evidence="2 3">
    <name type="scientific">Durusdinium trenchii</name>
    <dbReference type="NCBI Taxonomy" id="1381693"/>
    <lineage>
        <taxon>Eukaryota</taxon>
        <taxon>Sar</taxon>
        <taxon>Alveolata</taxon>
        <taxon>Dinophyceae</taxon>
        <taxon>Suessiales</taxon>
        <taxon>Symbiodiniaceae</taxon>
        <taxon>Durusdinium</taxon>
    </lineage>
</organism>
<evidence type="ECO:0000313" key="2">
    <source>
        <dbReference type="EMBL" id="CAK9020070.1"/>
    </source>
</evidence>
<keyword evidence="1" id="KW-0472">Membrane</keyword>
<sequence length="150" mass="16538">MEDDWSQHGPFDEMIVQISHPMHYHISDAVMRYLMHVDAFRGLEDGREATHGPIKIVGYELLDSPRMARKKATRLKQATALAPRSPVPVKVEQGSQTELWEANLRGAHSSTLAASCFVGLGIATLLAMALLSIRRQRGYDTLPAASSGDL</sequence>
<keyword evidence="3" id="KW-1185">Reference proteome</keyword>
<proteinExistence type="predicted"/>
<keyword evidence="1" id="KW-0812">Transmembrane</keyword>
<dbReference type="EMBL" id="CAXAMM010009335">
    <property type="protein sequence ID" value="CAK9020070.1"/>
    <property type="molecule type" value="Genomic_DNA"/>
</dbReference>
<gene>
    <name evidence="2" type="ORF">SCF082_LOCUS14772</name>
</gene>